<gene>
    <name evidence="1" type="ORF">P7D85_17920</name>
</gene>
<organism evidence="1 2">
    <name type="scientific">Enterococcus hulanensis</name>
    <dbReference type="NCBI Taxonomy" id="2559929"/>
    <lineage>
        <taxon>Bacteria</taxon>
        <taxon>Bacillati</taxon>
        <taxon>Bacillota</taxon>
        <taxon>Bacilli</taxon>
        <taxon>Lactobacillales</taxon>
        <taxon>Enterococcaceae</taxon>
        <taxon>Enterococcus</taxon>
    </lineage>
</organism>
<evidence type="ECO:0000313" key="1">
    <source>
        <dbReference type="EMBL" id="MDT2601661.1"/>
    </source>
</evidence>
<dbReference type="RefSeq" id="WP_311822206.1">
    <property type="nucleotide sequence ID" value="NZ_JARPYF010000011.1"/>
</dbReference>
<comment type="caution">
    <text evidence="1">The sequence shown here is derived from an EMBL/GenBank/DDBJ whole genome shotgun (WGS) entry which is preliminary data.</text>
</comment>
<name>A0ABU3F3E9_9ENTE</name>
<sequence length="65" mass="7123">MTRQIILLIPAILLFSQMWGMDGLLHAAPFADAGAGLLTGVFYVIGVKRLSKEESALEELNYEAE</sequence>
<evidence type="ECO:0000313" key="2">
    <source>
        <dbReference type="Proteomes" id="UP001252875"/>
    </source>
</evidence>
<dbReference type="EMBL" id="JARPYI010000012">
    <property type="protein sequence ID" value="MDT2601661.1"/>
    <property type="molecule type" value="Genomic_DNA"/>
</dbReference>
<accession>A0ABU3F3E9</accession>
<dbReference type="Proteomes" id="UP001252875">
    <property type="component" value="Unassembled WGS sequence"/>
</dbReference>
<protein>
    <submittedName>
        <fullName evidence="1">Uncharacterized protein</fullName>
    </submittedName>
</protein>
<reference evidence="1 2" key="1">
    <citation type="submission" date="2023-03" db="EMBL/GenBank/DDBJ databases">
        <authorList>
            <person name="Shen W."/>
            <person name="Cai J."/>
        </authorList>
    </citation>
    <scope>NUCLEOTIDE SEQUENCE [LARGE SCALE GENOMIC DNA]</scope>
    <source>
        <strain evidence="1 2">D6-4</strain>
    </source>
</reference>
<proteinExistence type="predicted"/>
<keyword evidence="2" id="KW-1185">Reference proteome</keyword>